<dbReference type="OrthoDB" id="3266at2157"/>
<sequence length="432" mass="45672">MRLVQVTIPAGKRRAILGELDDEGIDYVVTDETSGREYTGVVYFPLPTGAVEDVLSKLREVGVDDQAYTVVLDAETVVSRKFDALEADYAEEEGTDERIAREELRTRAEDLASSRVVYSVMTVVSAVIATAGLLLDSPATVVGSMVIAPLIGPAMAASVGTVIDERDLFRRGVRMQALGVALAVLSSAVFAFGIRHLYLVPPGIDPTTLTQVRERLAPDFLSLVVALGAGVAGVVSLATGVSTALVGVMIAVALIPPAATVGIGIAFGMPAVALGSGVLVAVNILSINLAALVVLWYAGYRPESWFRESEARKTTVKRVAVLAVAIAVLSVFLGGVTYASYQHAQFEESVTTGINGALADGEYENLNLRTLDVEYEQPLTPLSSPVSVHVVVGRPADAAYAGLAERIHEVIEDRTGHDVAVEVEFVETQHAS</sequence>
<feature type="transmembrane region" description="Helical" evidence="1">
    <location>
        <begin position="273"/>
        <end position="298"/>
    </location>
</feature>
<evidence type="ECO:0000256" key="1">
    <source>
        <dbReference type="SAM" id="Phobius"/>
    </source>
</evidence>
<dbReference type="AlphaFoldDB" id="A0A830FF73"/>
<protein>
    <submittedName>
        <fullName evidence="2">TIGR00341 family protein</fullName>
    </submittedName>
</protein>
<evidence type="ECO:0000313" key="3">
    <source>
        <dbReference type="Proteomes" id="UP000607197"/>
    </source>
</evidence>
<feature type="transmembrane region" description="Helical" evidence="1">
    <location>
        <begin position="220"/>
        <end position="238"/>
    </location>
</feature>
<evidence type="ECO:0000313" key="2">
    <source>
        <dbReference type="EMBL" id="GGL68982.1"/>
    </source>
</evidence>
<dbReference type="EMBL" id="BMPG01000004">
    <property type="protein sequence ID" value="GGL68982.1"/>
    <property type="molecule type" value="Genomic_DNA"/>
</dbReference>
<name>A0A830FF73_9EURY</name>
<reference evidence="2" key="1">
    <citation type="journal article" date="2014" name="Int. J. Syst. Evol. Microbiol.">
        <title>Complete genome sequence of Corynebacterium casei LMG S-19264T (=DSM 44701T), isolated from a smear-ripened cheese.</title>
        <authorList>
            <consortium name="US DOE Joint Genome Institute (JGI-PGF)"/>
            <person name="Walter F."/>
            <person name="Albersmeier A."/>
            <person name="Kalinowski J."/>
            <person name="Ruckert C."/>
        </authorList>
    </citation>
    <scope>NUCLEOTIDE SEQUENCE</scope>
    <source>
        <strain evidence="2">JCM 19596</strain>
    </source>
</reference>
<feature type="transmembrane region" description="Helical" evidence="1">
    <location>
        <begin position="319"/>
        <end position="341"/>
    </location>
</feature>
<dbReference type="Proteomes" id="UP000607197">
    <property type="component" value="Unassembled WGS sequence"/>
</dbReference>
<feature type="transmembrane region" description="Helical" evidence="1">
    <location>
        <begin position="141"/>
        <end position="163"/>
    </location>
</feature>
<dbReference type="PANTHER" id="PTHR20992">
    <property type="entry name" value="AT15442P-RELATED"/>
    <property type="match status" value="1"/>
</dbReference>
<feature type="transmembrane region" description="Helical" evidence="1">
    <location>
        <begin position="245"/>
        <end position="267"/>
    </location>
</feature>
<dbReference type="RefSeq" id="WP_188980133.1">
    <property type="nucleotide sequence ID" value="NZ_BMPG01000004.1"/>
</dbReference>
<proteinExistence type="predicted"/>
<feature type="transmembrane region" description="Helical" evidence="1">
    <location>
        <begin position="116"/>
        <end position="135"/>
    </location>
</feature>
<dbReference type="NCBIfam" id="TIGR00341">
    <property type="entry name" value="TIGR00341 family protein"/>
    <property type="match status" value="1"/>
</dbReference>
<keyword evidence="3" id="KW-1185">Reference proteome</keyword>
<keyword evidence="1" id="KW-1133">Transmembrane helix</keyword>
<accession>A0A830FF73</accession>
<dbReference type="InterPro" id="IPR005240">
    <property type="entry name" value="DUF389"/>
</dbReference>
<dbReference type="PANTHER" id="PTHR20992:SF9">
    <property type="entry name" value="AT15442P-RELATED"/>
    <property type="match status" value="1"/>
</dbReference>
<organism evidence="2 3">
    <name type="scientific">Halocalculus aciditolerans</name>
    <dbReference type="NCBI Taxonomy" id="1383812"/>
    <lineage>
        <taxon>Archaea</taxon>
        <taxon>Methanobacteriati</taxon>
        <taxon>Methanobacteriota</taxon>
        <taxon>Stenosarchaea group</taxon>
        <taxon>Halobacteria</taxon>
        <taxon>Halobacteriales</taxon>
        <taxon>Halobacteriaceae</taxon>
        <taxon>Halocalculus</taxon>
    </lineage>
</organism>
<keyword evidence="1" id="KW-0472">Membrane</keyword>
<reference evidence="2" key="2">
    <citation type="submission" date="2020-09" db="EMBL/GenBank/DDBJ databases">
        <authorList>
            <person name="Sun Q."/>
            <person name="Ohkuma M."/>
        </authorList>
    </citation>
    <scope>NUCLEOTIDE SEQUENCE</scope>
    <source>
        <strain evidence="2">JCM 19596</strain>
    </source>
</reference>
<keyword evidence="1" id="KW-0812">Transmembrane</keyword>
<dbReference type="Pfam" id="PF04087">
    <property type="entry name" value="DUF389"/>
    <property type="match status" value="1"/>
</dbReference>
<feature type="transmembrane region" description="Helical" evidence="1">
    <location>
        <begin position="175"/>
        <end position="200"/>
    </location>
</feature>
<gene>
    <name evidence="2" type="ORF">GCM10009039_28710</name>
</gene>
<comment type="caution">
    <text evidence="2">The sequence shown here is derived from an EMBL/GenBank/DDBJ whole genome shotgun (WGS) entry which is preliminary data.</text>
</comment>